<name>A0AC34QK75_9BILA</name>
<evidence type="ECO:0000313" key="1">
    <source>
        <dbReference type="Proteomes" id="UP000887576"/>
    </source>
</evidence>
<dbReference type="WBParaSite" id="JU765_v2.g17053.t1">
    <property type="protein sequence ID" value="JU765_v2.g17053.t1"/>
    <property type="gene ID" value="JU765_v2.g17053"/>
</dbReference>
<dbReference type="Proteomes" id="UP000887576">
    <property type="component" value="Unplaced"/>
</dbReference>
<protein>
    <submittedName>
        <fullName evidence="2">tRNA (adenine(58)-N(1))-methyltransferase non-catalytic subunit TRM6</fullName>
    </submittedName>
</protein>
<sequence>MITIGSYVIVQKVESEMCKLAKVTKNCEVVVDNLKIKLNGAIGKPYGLFEVQNGNLLVTASATEMGVSLSDLRNEGSESRKRPVERDDEEDAPPTKVSGQLVTSKEIEDLKHAGASVKEVVSTLASGNVKFDERTTHSQDKYLSKKTKVHNDKVYILKPTIRLINTALYQKGHERICSLRMDVFANMLYLANVVPGCRVLVYEEVQGLVIAALIQRLEGKGELYVVYNNFDINSLFAVHAMGFKPEVLNVLRPIRWDVLNKAMLGIGPEKPIQVTADEPMEYEGDPLKEPSFDQQYIWANERIVNSSIMDSLLFVGDGVNATDFLQNTLKFVRTSGSIVVHSNIESDALALVSYLESETTVEVNVQKLMSRRMQAIQDRSHPLLTEYMPSGMLISATKVGS</sequence>
<evidence type="ECO:0000313" key="2">
    <source>
        <dbReference type="WBParaSite" id="JU765_v2.g17053.t1"/>
    </source>
</evidence>
<reference evidence="2" key="1">
    <citation type="submission" date="2022-11" db="UniProtKB">
        <authorList>
            <consortium name="WormBaseParasite"/>
        </authorList>
    </citation>
    <scope>IDENTIFICATION</scope>
</reference>
<accession>A0AC34QK75</accession>
<proteinExistence type="predicted"/>
<organism evidence="1 2">
    <name type="scientific">Panagrolaimus sp. JU765</name>
    <dbReference type="NCBI Taxonomy" id="591449"/>
    <lineage>
        <taxon>Eukaryota</taxon>
        <taxon>Metazoa</taxon>
        <taxon>Ecdysozoa</taxon>
        <taxon>Nematoda</taxon>
        <taxon>Chromadorea</taxon>
        <taxon>Rhabditida</taxon>
        <taxon>Tylenchina</taxon>
        <taxon>Panagrolaimomorpha</taxon>
        <taxon>Panagrolaimoidea</taxon>
        <taxon>Panagrolaimidae</taxon>
        <taxon>Panagrolaimus</taxon>
    </lineage>
</organism>